<proteinExistence type="predicted"/>
<sequence>MKKPFYKKWYFWTHAILLLVLGFSFFVIYRLAETNIVNEKKIAKLEKTQENKTTSGIRKTISDFTSRFDEELSVRAIKFYLNKDQVVSSFGDEVKLGGGYLTINKPNNDKTRMLATTTDFKNKIIVPIEFKNTTGETKGFDTRDIFAYNGDETISFDSVISENLDNDGYSVVVKDGETAAASIVFGTNSKIKDIKVRYNSGLWK</sequence>
<keyword evidence="1" id="KW-1133">Transmembrane helix</keyword>
<keyword evidence="1" id="KW-0812">Transmembrane</keyword>
<dbReference type="Proteomes" id="UP000015267">
    <property type="component" value="Unassembled WGS sequence"/>
</dbReference>
<evidence type="ECO:0000256" key="1">
    <source>
        <dbReference type="SAM" id="Phobius"/>
    </source>
</evidence>
<evidence type="ECO:0000313" key="3">
    <source>
        <dbReference type="Proteomes" id="UP000015267"/>
    </source>
</evidence>
<reference evidence="2 3" key="1">
    <citation type="submission" date="2012-10" db="EMBL/GenBank/DDBJ databases">
        <authorList>
            <person name="Zadoks R.N."/>
            <person name="Moroni P."/>
            <person name="Richards V.P."/>
            <person name="Durkin S.A.S."/>
            <person name="Kim M."/>
            <person name="Pavinski Bitar P.D."/>
            <person name="Stanhope M.J."/>
            <person name="Town C.D."/>
            <person name="Venter J.C."/>
        </authorList>
    </citation>
    <scope>NUCLEOTIDE SEQUENCE [LARGE SCALE GENOMIC DNA]</scope>
    <source>
        <strain evidence="2 3">CCUG 29376</strain>
    </source>
</reference>
<dbReference type="EMBL" id="ANDB01000017">
    <property type="protein sequence ID" value="EPW16434.1"/>
    <property type="molecule type" value="Genomic_DNA"/>
</dbReference>
<keyword evidence="1" id="KW-0472">Membrane</keyword>
<dbReference type="AlphaFoldDB" id="A0AAV3JNB7"/>
<protein>
    <recommendedName>
        <fullName evidence="4">DUF4352 domain-containing protein</fullName>
    </recommendedName>
</protein>
<feature type="transmembrane region" description="Helical" evidence="1">
    <location>
        <begin position="9"/>
        <end position="32"/>
    </location>
</feature>
<name>A0AAV3JNB7_STRAG</name>
<comment type="caution">
    <text evidence="2">The sequence shown here is derived from an EMBL/GenBank/DDBJ whole genome shotgun (WGS) entry which is preliminary data.</text>
</comment>
<organism evidence="2 3">
    <name type="scientific">Streptococcus agalactiae CCUG 29376</name>
    <dbReference type="NCBI Taxonomy" id="1105255"/>
    <lineage>
        <taxon>Bacteria</taxon>
        <taxon>Bacillati</taxon>
        <taxon>Bacillota</taxon>
        <taxon>Bacilli</taxon>
        <taxon>Lactobacillales</taxon>
        <taxon>Streptococcaceae</taxon>
        <taxon>Streptococcus</taxon>
    </lineage>
</organism>
<gene>
    <name evidence="2" type="ORF">SAG0055_04780</name>
</gene>
<evidence type="ECO:0008006" key="4">
    <source>
        <dbReference type="Google" id="ProtNLM"/>
    </source>
</evidence>
<dbReference type="RefSeq" id="WP_000742866.1">
    <property type="nucleotide sequence ID" value="NZ_ANDB01000017.1"/>
</dbReference>
<accession>A0AAV3JNB7</accession>
<evidence type="ECO:0000313" key="2">
    <source>
        <dbReference type="EMBL" id="EPW16434.1"/>
    </source>
</evidence>